<accession>A0A6L6J1K2</accession>
<evidence type="ECO:0008006" key="4">
    <source>
        <dbReference type="Google" id="ProtNLM"/>
    </source>
</evidence>
<proteinExistence type="predicted"/>
<comment type="caution">
    <text evidence="2">The sequence shown here is derived from an EMBL/GenBank/DDBJ whole genome shotgun (WGS) entry which is preliminary data.</text>
</comment>
<feature type="chain" id="PRO_5027085361" description="DUF4864 domain-containing protein" evidence="1">
    <location>
        <begin position="22"/>
        <end position="126"/>
    </location>
</feature>
<dbReference type="Proteomes" id="UP000478740">
    <property type="component" value="Unassembled WGS sequence"/>
</dbReference>
<feature type="signal peptide" evidence="1">
    <location>
        <begin position="1"/>
        <end position="21"/>
    </location>
</feature>
<dbReference type="AlphaFoldDB" id="A0A6L6J1K2"/>
<sequence>MLTKLLASLLIALSIPTASNAQSQPDKILASLISAFQKCGPPEAYQVLEQNVFNIIASQTGGMGCYQAIAVAGPAIDMDLIDQKDHNDGTMSLYRARHAGGNIIDWTIGIRPSTGKVYFISFTPSN</sequence>
<organism evidence="2 3">
    <name type="scientific">Paracoccus shanxieyensis</name>
    <dbReference type="NCBI Taxonomy" id="2675752"/>
    <lineage>
        <taxon>Bacteria</taxon>
        <taxon>Pseudomonadati</taxon>
        <taxon>Pseudomonadota</taxon>
        <taxon>Alphaproteobacteria</taxon>
        <taxon>Rhodobacterales</taxon>
        <taxon>Paracoccaceae</taxon>
        <taxon>Paracoccus</taxon>
    </lineage>
</organism>
<dbReference type="EMBL" id="WMII01000021">
    <property type="protein sequence ID" value="MTH66039.1"/>
    <property type="molecule type" value="Genomic_DNA"/>
</dbReference>
<evidence type="ECO:0000256" key="1">
    <source>
        <dbReference type="SAM" id="SignalP"/>
    </source>
</evidence>
<gene>
    <name evidence="2" type="ORF">GL284_17380</name>
</gene>
<keyword evidence="3" id="KW-1185">Reference proteome</keyword>
<name>A0A6L6J1K2_9RHOB</name>
<keyword evidence="1" id="KW-0732">Signal</keyword>
<reference evidence="2 3" key="1">
    <citation type="submission" date="2019-11" db="EMBL/GenBank/DDBJ databases">
        <authorList>
            <person name="Dong K."/>
        </authorList>
    </citation>
    <scope>NUCLEOTIDE SEQUENCE [LARGE SCALE GENOMIC DNA]</scope>
    <source>
        <strain evidence="2 3">DK608</strain>
    </source>
</reference>
<protein>
    <recommendedName>
        <fullName evidence="4">DUF4864 domain-containing protein</fullName>
    </recommendedName>
</protein>
<dbReference type="RefSeq" id="WP_155045868.1">
    <property type="nucleotide sequence ID" value="NZ_WMIH01000022.1"/>
</dbReference>
<evidence type="ECO:0000313" key="3">
    <source>
        <dbReference type="Proteomes" id="UP000478740"/>
    </source>
</evidence>
<evidence type="ECO:0000313" key="2">
    <source>
        <dbReference type="EMBL" id="MTH66039.1"/>
    </source>
</evidence>